<keyword evidence="2" id="KW-0132">Cell division</keyword>
<organism evidence="2">
    <name type="scientific">bioreactor metagenome</name>
    <dbReference type="NCBI Taxonomy" id="1076179"/>
    <lineage>
        <taxon>unclassified sequences</taxon>
        <taxon>metagenomes</taxon>
        <taxon>ecological metagenomes</taxon>
    </lineage>
</organism>
<keyword evidence="1" id="KW-1133">Transmembrane helix</keyword>
<accession>A0A645BNE0</accession>
<feature type="transmembrane region" description="Helical" evidence="1">
    <location>
        <begin position="15"/>
        <end position="32"/>
    </location>
</feature>
<dbReference type="InterPro" id="IPR007060">
    <property type="entry name" value="FtsL/DivIC"/>
</dbReference>
<name>A0A645BNE0_9ZZZZ</name>
<comment type="caution">
    <text evidence="2">The sequence shown here is derived from an EMBL/GenBank/DDBJ whole genome shotgun (WGS) entry which is preliminary data.</text>
</comment>
<evidence type="ECO:0000256" key="1">
    <source>
        <dbReference type="SAM" id="Phobius"/>
    </source>
</evidence>
<protein>
    <submittedName>
        <fullName evidence="2">Cell division protein FtsL</fullName>
    </submittedName>
</protein>
<dbReference type="AlphaFoldDB" id="A0A645BNE0"/>
<keyword evidence="1" id="KW-0472">Membrane</keyword>
<dbReference type="GO" id="GO:0051301">
    <property type="term" value="P:cell division"/>
    <property type="evidence" value="ECO:0007669"/>
    <property type="project" value="UniProtKB-KW"/>
</dbReference>
<dbReference type="EMBL" id="VSSQ01021279">
    <property type="protein sequence ID" value="MPM66757.1"/>
    <property type="molecule type" value="Genomic_DNA"/>
</dbReference>
<keyword evidence="1" id="KW-0812">Transmembrane</keyword>
<dbReference type="Pfam" id="PF04977">
    <property type="entry name" value="DivIC"/>
    <property type="match status" value="1"/>
</dbReference>
<reference evidence="2" key="1">
    <citation type="submission" date="2019-08" db="EMBL/GenBank/DDBJ databases">
        <authorList>
            <person name="Kucharzyk K."/>
            <person name="Murdoch R.W."/>
            <person name="Higgins S."/>
            <person name="Loffler F."/>
        </authorList>
    </citation>
    <scope>NUCLEOTIDE SEQUENCE</scope>
</reference>
<sequence length="101" mass="11710">MMIERSIEWIKSNRFKVLGILAITALIMFLYVDNTIRINVLLAKIQTQEVTIRDIKAYNELLKSQIIELESAERITKIAEEKLGLTKPNKVPNVIEKQKNK</sequence>
<proteinExistence type="predicted"/>
<evidence type="ECO:0000313" key="2">
    <source>
        <dbReference type="EMBL" id="MPM66757.1"/>
    </source>
</evidence>
<gene>
    <name evidence="2" type="primary">ftsL_16</name>
    <name evidence="2" type="ORF">SDC9_113668</name>
</gene>
<keyword evidence="2" id="KW-0131">Cell cycle</keyword>